<evidence type="ECO:0000313" key="9">
    <source>
        <dbReference type="EMBL" id="EMG49782.1"/>
    </source>
</evidence>
<evidence type="ECO:0000256" key="1">
    <source>
        <dbReference type="ARBA" id="ARBA00004191"/>
    </source>
</evidence>
<name>M3HQL3_CANMX</name>
<evidence type="ECO:0000256" key="4">
    <source>
        <dbReference type="ARBA" id="ARBA00022729"/>
    </source>
</evidence>
<accession>M3HQL3</accession>
<organism evidence="9 10">
    <name type="scientific">Candida maltosa (strain Xu316)</name>
    <name type="common">Yeast</name>
    <dbReference type="NCBI Taxonomy" id="1245528"/>
    <lineage>
        <taxon>Eukaryota</taxon>
        <taxon>Fungi</taxon>
        <taxon>Dikarya</taxon>
        <taxon>Ascomycota</taxon>
        <taxon>Saccharomycotina</taxon>
        <taxon>Pichiomycetes</taxon>
        <taxon>Debaryomycetaceae</taxon>
        <taxon>Candida/Lodderomyces clade</taxon>
        <taxon>Candida</taxon>
    </lineage>
</organism>
<dbReference type="Pfam" id="PF22799">
    <property type="entry name" value="PIR1-like_C"/>
    <property type="match status" value="1"/>
</dbReference>
<dbReference type="AlphaFoldDB" id="M3HQL3"/>
<comment type="subcellular location">
    <subcellularLocation>
        <location evidence="1">Secreted</location>
        <location evidence="1">Cell wall</location>
    </subcellularLocation>
</comment>
<dbReference type="PANTHER" id="PTHR47254">
    <property type="entry name" value="CELL WALL MANNOPROTEIN CIS3-RELATED"/>
    <property type="match status" value="1"/>
</dbReference>
<dbReference type="InterPro" id="IPR054508">
    <property type="entry name" value="PIR1-like_C"/>
</dbReference>
<protein>
    <recommendedName>
        <fullName evidence="8">Cell wall mannoprotein PIR1-like C-terminal domain-containing protein</fullName>
    </recommendedName>
</protein>
<evidence type="ECO:0000256" key="7">
    <source>
        <dbReference type="SAM" id="SignalP"/>
    </source>
</evidence>
<evidence type="ECO:0000256" key="6">
    <source>
        <dbReference type="SAM" id="MobiDB-lite"/>
    </source>
</evidence>
<comment type="similarity">
    <text evidence="5">Belongs to the PIR protein family.</text>
</comment>
<keyword evidence="3" id="KW-0964">Secreted</keyword>
<proteinExistence type="inferred from homology"/>
<feature type="signal peptide" evidence="7">
    <location>
        <begin position="1"/>
        <end position="20"/>
    </location>
</feature>
<dbReference type="GO" id="GO:0031505">
    <property type="term" value="P:fungal-type cell wall organization"/>
    <property type="evidence" value="ECO:0007669"/>
    <property type="project" value="TreeGrafter"/>
</dbReference>
<gene>
    <name evidence="9" type="ORF">G210_5387</name>
</gene>
<sequence>MKVSAIILTLFTALTTFTAGYAPPPPPPPSDGSGSNKFKLGVLHDHSGYYDVVYEGGDGQLYYGNGDQYPVKPPVTTLSTTHHHHHKTSSVECEPTPTTTTTPCDTYQPWPTPAANSWKKRDGASLKSEWFTLKNGVIYDANYVIGEIAANHQFEFDNPPQPDALFTGGFSIVDGKKHDGKKVLALNGNTEFYGTAVDENGVFKIYDAAITDKSKVIYLVVLEEGW</sequence>
<dbReference type="GO" id="GO:0009277">
    <property type="term" value="C:fungal-type cell wall"/>
    <property type="evidence" value="ECO:0007669"/>
    <property type="project" value="TreeGrafter"/>
</dbReference>
<feature type="chain" id="PRO_5004034243" description="Cell wall mannoprotein PIR1-like C-terminal domain-containing protein" evidence="7">
    <location>
        <begin position="21"/>
        <end position="226"/>
    </location>
</feature>
<feature type="region of interest" description="Disordered" evidence="6">
    <location>
        <begin position="75"/>
        <end position="114"/>
    </location>
</feature>
<dbReference type="InterPro" id="IPR051153">
    <property type="entry name" value="Yeast_CWMannoprotein_PIR"/>
</dbReference>
<evidence type="ECO:0000259" key="8">
    <source>
        <dbReference type="Pfam" id="PF22799"/>
    </source>
</evidence>
<evidence type="ECO:0000256" key="5">
    <source>
        <dbReference type="ARBA" id="ARBA00038219"/>
    </source>
</evidence>
<dbReference type="GO" id="GO:0005199">
    <property type="term" value="F:structural constituent of cell wall"/>
    <property type="evidence" value="ECO:0007669"/>
    <property type="project" value="TreeGrafter"/>
</dbReference>
<evidence type="ECO:0000313" key="10">
    <source>
        <dbReference type="Proteomes" id="UP000011777"/>
    </source>
</evidence>
<dbReference type="STRING" id="1245528.M3HQL3"/>
<dbReference type="Proteomes" id="UP000011777">
    <property type="component" value="Unassembled WGS sequence"/>
</dbReference>
<keyword evidence="10" id="KW-1185">Reference proteome</keyword>
<dbReference type="PANTHER" id="PTHR47254:SF1">
    <property type="entry name" value="CELL WALL MANNOPROTEIN CIS3-RELATED"/>
    <property type="match status" value="1"/>
</dbReference>
<dbReference type="HOGENOM" id="CLU_061202_0_0_1"/>
<evidence type="ECO:0000256" key="3">
    <source>
        <dbReference type="ARBA" id="ARBA00022525"/>
    </source>
</evidence>
<dbReference type="EMBL" id="AOGT01000496">
    <property type="protein sequence ID" value="EMG49782.1"/>
    <property type="molecule type" value="Genomic_DNA"/>
</dbReference>
<dbReference type="OrthoDB" id="5415592at2759"/>
<evidence type="ECO:0000256" key="2">
    <source>
        <dbReference type="ARBA" id="ARBA00022512"/>
    </source>
</evidence>
<keyword evidence="2" id="KW-0134">Cell wall</keyword>
<keyword evidence="4 7" id="KW-0732">Signal</keyword>
<reference evidence="9 10" key="1">
    <citation type="submission" date="2013-02" db="EMBL/GenBank/DDBJ databases">
        <title>Genome sequence of Candida maltosa Xu316, a potential industrial strain for xylitol and ethanol production.</title>
        <authorList>
            <person name="Yu J."/>
            <person name="Wang Q."/>
            <person name="Geng X."/>
            <person name="Bao W."/>
            <person name="He P."/>
            <person name="Cai J."/>
        </authorList>
    </citation>
    <scope>NUCLEOTIDE SEQUENCE [LARGE SCALE GENOMIC DNA]</scope>
    <source>
        <strain evidence="10">Xu316</strain>
    </source>
</reference>
<comment type="caution">
    <text evidence="9">The sequence shown here is derived from an EMBL/GenBank/DDBJ whole genome shotgun (WGS) entry which is preliminary data.</text>
</comment>
<feature type="domain" description="Cell wall mannoprotein PIR1-like C-terminal" evidence="8">
    <location>
        <begin position="136"/>
        <end position="213"/>
    </location>
</feature>